<dbReference type="GO" id="GO:0004519">
    <property type="term" value="F:endonuclease activity"/>
    <property type="evidence" value="ECO:0007669"/>
    <property type="project" value="UniProtKB-KW"/>
</dbReference>
<sequence length="424" mass="47469">MAKKVKSTATPELRFPEFRKAEGWPEKMAGDLFSNRSERGEDGLPIYSVTMENGMVKRSSLDRKVDDISDPERNKKVRRNDIAYNMMRMWQGAFGIAVEDCMVSPAYVVLKPNEGVLSDFYGRLLKLPYSLRILTSHSHGLTKDRLRLYYKDFAQISLFHPSSAEQKKIADCLTSLDEVITAQRRKVDALKAHKRGLLHRLFPIEGKLVPSVRFPPFCDGSEWTIVPLGQLLAGKPEYGANAPAAPYSTKLPTYLRITDIDDDGRFISAGKASVDIDATDDQYLCDGDIALARTGASVGKSYRYRPRDGRLVFAGFLIRIRPDKSKIVPAFLSSFLTTRRYWNWVRVTSSRSGQPGINGSEYASLPIPIPPLGLTENKLGEQQRIADCVSSLDDQIAAESDKLDALKSLKSGLMHRLFPSREDA</sequence>
<comment type="caution">
    <text evidence="5">The sequence shown here is derived from an EMBL/GenBank/DDBJ whole genome shotgun (WGS) entry which is preliminary data.</text>
</comment>
<keyword evidence="5" id="KW-0255">Endonuclease</keyword>
<dbReference type="AlphaFoldDB" id="A0A4Y8ML36"/>
<name>A0A4Y8ML36_9BURK</name>
<dbReference type="InterPro" id="IPR044946">
    <property type="entry name" value="Restrct_endonuc_typeI_TRD_sf"/>
</dbReference>
<gene>
    <name evidence="5" type="ORF">E2553_37820</name>
</gene>
<evidence type="ECO:0000256" key="3">
    <source>
        <dbReference type="ARBA" id="ARBA00023125"/>
    </source>
</evidence>
<dbReference type="Pfam" id="PF01420">
    <property type="entry name" value="Methylase_S"/>
    <property type="match status" value="2"/>
</dbReference>
<evidence type="ECO:0000259" key="4">
    <source>
        <dbReference type="Pfam" id="PF01420"/>
    </source>
</evidence>
<evidence type="ECO:0000313" key="6">
    <source>
        <dbReference type="Proteomes" id="UP000297385"/>
    </source>
</evidence>
<dbReference type="GeneID" id="97310057"/>
<feature type="domain" description="Type I restriction modification DNA specificity" evidence="4">
    <location>
        <begin position="263"/>
        <end position="407"/>
    </location>
</feature>
<reference evidence="5 6" key="1">
    <citation type="submission" date="2019-03" db="EMBL/GenBank/DDBJ databases">
        <title>Complete Genome Sequence of Paraburkholderia dipogonis ICMP 19430T, a Nitrogen-fixing Symbiont of the South African Invasive Legume Dipogon lignosus in New Zealand.</title>
        <authorList>
            <person name="De Meyer S.E."/>
        </authorList>
    </citation>
    <scope>NUCLEOTIDE SEQUENCE [LARGE SCALE GENOMIC DNA]</scope>
    <source>
        <strain evidence="5 6">ICMP 19430</strain>
    </source>
</reference>
<dbReference type="Proteomes" id="UP000297385">
    <property type="component" value="Unassembled WGS sequence"/>
</dbReference>
<keyword evidence="5" id="KW-0378">Hydrolase</keyword>
<keyword evidence="2" id="KW-0680">Restriction system</keyword>
<protein>
    <submittedName>
        <fullName evidence="5">Restriction endonuclease subunit S</fullName>
    </submittedName>
</protein>
<evidence type="ECO:0000256" key="2">
    <source>
        <dbReference type="ARBA" id="ARBA00022747"/>
    </source>
</evidence>
<evidence type="ECO:0000313" key="5">
    <source>
        <dbReference type="EMBL" id="TFE38141.1"/>
    </source>
</evidence>
<comment type="similarity">
    <text evidence="1">Belongs to the type-I restriction system S methylase family.</text>
</comment>
<keyword evidence="3" id="KW-0238">DNA-binding</keyword>
<organism evidence="5 6">
    <name type="scientific">Paraburkholderia dipogonis</name>
    <dbReference type="NCBI Taxonomy" id="1211383"/>
    <lineage>
        <taxon>Bacteria</taxon>
        <taxon>Pseudomonadati</taxon>
        <taxon>Pseudomonadota</taxon>
        <taxon>Betaproteobacteria</taxon>
        <taxon>Burkholderiales</taxon>
        <taxon>Burkholderiaceae</taxon>
        <taxon>Paraburkholderia</taxon>
    </lineage>
</organism>
<feature type="domain" description="Type I restriction modification DNA specificity" evidence="4">
    <location>
        <begin position="73"/>
        <end position="185"/>
    </location>
</feature>
<dbReference type="SUPFAM" id="SSF116734">
    <property type="entry name" value="DNA methylase specificity domain"/>
    <property type="match status" value="2"/>
</dbReference>
<dbReference type="GO" id="GO:0003677">
    <property type="term" value="F:DNA binding"/>
    <property type="evidence" value="ECO:0007669"/>
    <property type="project" value="UniProtKB-KW"/>
</dbReference>
<dbReference type="InterPro" id="IPR000055">
    <property type="entry name" value="Restrct_endonuc_typeI_TRD"/>
</dbReference>
<proteinExistence type="inferred from homology"/>
<dbReference type="CDD" id="cd17521">
    <property type="entry name" value="RMtype1_S_Sau13435ORF2165P_TRD2-CR2_like"/>
    <property type="match status" value="1"/>
</dbReference>
<evidence type="ECO:0000256" key="1">
    <source>
        <dbReference type="ARBA" id="ARBA00010923"/>
    </source>
</evidence>
<dbReference type="GO" id="GO:0009307">
    <property type="term" value="P:DNA restriction-modification system"/>
    <property type="evidence" value="ECO:0007669"/>
    <property type="project" value="UniProtKB-KW"/>
</dbReference>
<accession>A0A4Y8ML36</accession>
<dbReference type="Gene3D" id="3.90.220.20">
    <property type="entry name" value="DNA methylase specificity domains"/>
    <property type="match status" value="2"/>
</dbReference>
<dbReference type="EMBL" id="SNVI01000004">
    <property type="protein sequence ID" value="TFE38141.1"/>
    <property type="molecule type" value="Genomic_DNA"/>
</dbReference>
<dbReference type="InterPro" id="IPR052021">
    <property type="entry name" value="Type-I_RS_S_subunit"/>
</dbReference>
<keyword evidence="5" id="KW-0540">Nuclease</keyword>
<dbReference type="PANTHER" id="PTHR30408:SF12">
    <property type="entry name" value="TYPE I RESTRICTION ENZYME MJAVIII SPECIFICITY SUBUNIT"/>
    <property type="match status" value="1"/>
</dbReference>
<dbReference type="PANTHER" id="PTHR30408">
    <property type="entry name" value="TYPE-1 RESTRICTION ENZYME ECOKI SPECIFICITY PROTEIN"/>
    <property type="match status" value="1"/>
</dbReference>
<dbReference type="CDD" id="cd16961">
    <property type="entry name" value="RMtype1_S_TRD-CR_like"/>
    <property type="match status" value="1"/>
</dbReference>
<dbReference type="RefSeq" id="WP_134465787.1">
    <property type="nucleotide sequence ID" value="NZ_JBHSSZ010000009.1"/>
</dbReference>